<evidence type="ECO:0000259" key="1">
    <source>
        <dbReference type="PROSITE" id="PS50104"/>
    </source>
</evidence>
<organism evidence="2 3">
    <name type="scientific">Oleiharenicola lentus</name>
    <dbReference type="NCBI Taxonomy" id="2508720"/>
    <lineage>
        <taxon>Bacteria</taxon>
        <taxon>Pseudomonadati</taxon>
        <taxon>Verrucomicrobiota</taxon>
        <taxon>Opitutia</taxon>
        <taxon>Opitutales</taxon>
        <taxon>Opitutaceae</taxon>
        <taxon>Oleiharenicola</taxon>
    </lineage>
</organism>
<name>A0A4Q1C7D8_9BACT</name>
<keyword evidence="3" id="KW-1185">Reference proteome</keyword>
<dbReference type="InterPro" id="IPR000157">
    <property type="entry name" value="TIR_dom"/>
</dbReference>
<dbReference type="InterPro" id="IPR035897">
    <property type="entry name" value="Toll_tir_struct_dom_sf"/>
</dbReference>
<comment type="caution">
    <text evidence="2">The sequence shown here is derived from an EMBL/GenBank/DDBJ whole genome shotgun (WGS) entry which is preliminary data.</text>
</comment>
<feature type="domain" description="TIR" evidence="1">
    <location>
        <begin position="4"/>
        <end position="142"/>
    </location>
</feature>
<dbReference type="GO" id="GO:0007165">
    <property type="term" value="P:signal transduction"/>
    <property type="evidence" value="ECO:0007669"/>
    <property type="project" value="InterPro"/>
</dbReference>
<dbReference type="OrthoDB" id="681513at2"/>
<dbReference type="Pfam" id="PF13676">
    <property type="entry name" value="TIR_2"/>
    <property type="match status" value="1"/>
</dbReference>
<dbReference type="AlphaFoldDB" id="A0A4Q1C7D8"/>
<dbReference type="PROSITE" id="PS50104">
    <property type="entry name" value="TIR"/>
    <property type="match status" value="1"/>
</dbReference>
<reference evidence="2 3" key="1">
    <citation type="submission" date="2019-01" db="EMBL/GenBank/DDBJ databases">
        <title>Lacunisphaera sp. strain TWA-58.</title>
        <authorList>
            <person name="Chen W.-M."/>
        </authorList>
    </citation>
    <scope>NUCLEOTIDE SEQUENCE [LARGE SCALE GENOMIC DNA]</scope>
    <source>
        <strain evidence="2 3">TWA-58</strain>
    </source>
</reference>
<accession>A0A4Q1C7D8</accession>
<proteinExistence type="predicted"/>
<sequence length="622" mass="68499">MSDAGKAVFLSYASQDAEAAKRICDALRAAGIEVWFDQNELVGGDAWDSKIRRQIKECALLIPVISQTTQARREAYFRLEWKLADERTFLMARGTPFLLPVTIDGTDDREALVPDSFLAVQWTRAPGGELPAIFAGRVRQLLDGSPPVGSSRSTPPLSPAAPAGVHRRRWLMPTLAVAVLAAGTLTFVFWARREPENSAAIAPAAASPVAAGPRAAARELAKRAREVSSAIGATAPALLAAAKDAERAAAMEETDGELWASSALVDIALYERWIDYSDARRESINAKLIKAKGLAPEAPLTRYAEAKRLIRIGPNAASTEAGLKLLEALRREKPAEISPDGILGMIGVAQQVQGRLEEAARTLDEAGPNWANAASWACLLNGDTVQALAMAQRQTSVDPVGGLQQEAYVQFSRGDLEAQQQVLNRMPPEARFGDVPLAMDLYFAYVRRDGDALLRLARAYPAANVACFYLPGGPRGFYVGQAYSWLGRSEAAREEWAAVLRQLDEARARKAESEEERLMRVQVLVHLERRAEAAEELRILRQRELGFWMRPSIVELLALLGRPDEALDEMERELTREPTDRWLSHPRFRFDPALEPLRSHPRYKQILAATLLKGVKPLEIKP</sequence>
<keyword evidence="2" id="KW-0675">Receptor</keyword>
<dbReference type="SUPFAM" id="SSF52200">
    <property type="entry name" value="Toll/Interleukin receptor TIR domain"/>
    <property type="match status" value="1"/>
</dbReference>
<evidence type="ECO:0000313" key="2">
    <source>
        <dbReference type="EMBL" id="RXK54748.1"/>
    </source>
</evidence>
<dbReference type="Proteomes" id="UP000290218">
    <property type="component" value="Unassembled WGS sequence"/>
</dbReference>
<gene>
    <name evidence="2" type="ORF">ESB00_02300</name>
</gene>
<protein>
    <submittedName>
        <fullName evidence="2">Toll/interleukin-1 receptor domain-containing protein</fullName>
    </submittedName>
</protein>
<dbReference type="EMBL" id="SDHX01000001">
    <property type="protein sequence ID" value="RXK54748.1"/>
    <property type="molecule type" value="Genomic_DNA"/>
</dbReference>
<dbReference type="Gene3D" id="3.40.50.10140">
    <property type="entry name" value="Toll/interleukin-1 receptor homology (TIR) domain"/>
    <property type="match status" value="1"/>
</dbReference>
<dbReference type="RefSeq" id="WP_129046112.1">
    <property type="nucleotide sequence ID" value="NZ_SDHX01000001.1"/>
</dbReference>
<evidence type="ECO:0000313" key="3">
    <source>
        <dbReference type="Proteomes" id="UP000290218"/>
    </source>
</evidence>